<evidence type="ECO:0000313" key="1">
    <source>
        <dbReference type="EMBL" id="KAF3503437.1"/>
    </source>
</evidence>
<dbReference type="EMBL" id="QGKX02001621">
    <property type="protein sequence ID" value="KAF3503437.1"/>
    <property type="molecule type" value="Genomic_DNA"/>
</dbReference>
<organism evidence="1 2">
    <name type="scientific">Brassica cretica</name>
    <name type="common">Mustard</name>
    <dbReference type="NCBI Taxonomy" id="69181"/>
    <lineage>
        <taxon>Eukaryota</taxon>
        <taxon>Viridiplantae</taxon>
        <taxon>Streptophyta</taxon>
        <taxon>Embryophyta</taxon>
        <taxon>Tracheophyta</taxon>
        <taxon>Spermatophyta</taxon>
        <taxon>Magnoliopsida</taxon>
        <taxon>eudicotyledons</taxon>
        <taxon>Gunneridae</taxon>
        <taxon>Pentapetalae</taxon>
        <taxon>rosids</taxon>
        <taxon>malvids</taxon>
        <taxon>Brassicales</taxon>
        <taxon>Brassicaceae</taxon>
        <taxon>Brassiceae</taxon>
        <taxon>Brassica</taxon>
    </lineage>
</organism>
<name>A0A8S9NNJ3_BRACR</name>
<accession>A0A8S9NNJ3</accession>
<comment type="caution">
    <text evidence="1">The sequence shown here is derived from an EMBL/GenBank/DDBJ whole genome shotgun (WGS) entry which is preliminary data.</text>
</comment>
<proteinExistence type="predicted"/>
<dbReference type="Proteomes" id="UP000712600">
    <property type="component" value="Unassembled WGS sequence"/>
</dbReference>
<gene>
    <name evidence="1" type="ORF">F2Q69_00043363</name>
</gene>
<reference evidence="1" key="1">
    <citation type="submission" date="2019-12" db="EMBL/GenBank/DDBJ databases">
        <title>Genome sequencing and annotation of Brassica cretica.</title>
        <authorList>
            <person name="Studholme D.J."/>
            <person name="Sarris P."/>
        </authorList>
    </citation>
    <scope>NUCLEOTIDE SEQUENCE</scope>
    <source>
        <strain evidence="1">PFS-109/04</strain>
        <tissue evidence="1">Leaf</tissue>
    </source>
</reference>
<dbReference type="AlphaFoldDB" id="A0A8S9NNJ3"/>
<protein>
    <submittedName>
        <fullName evidence="1">Uncharacterized protein</fullName>
    </submittedName>
</protein>
<evidence type="ECO:0000313" key="2">
    <source>
        <dbReference type="Proteomes" id="UP000712600"/>
    </source>
</evidence>
<sequence>MEGLVGVGQRFYGQAGNVRIKGDTSAHTPDACAAPVAILGLSLRAGLLIAFSILDAPRGFDVVAVASCLVSGLYLDFWQGGHSALSMLNREDGTAS</sequence>